<dbReference type="RefSeq" id="XP_016210918.1">
    <property type="nucleotide sequence ID" value="XM_016361343.1"/>
</dbReference>
<keyword evidence="3" id="KW-1185">Reference proteome</keyword>
<evidence type="ECO:0000313" key="3">
    <source>
        <dbReference type="Proteomes" id="UP000053259"/>
    </source>
</evidence>
<dbReference type="STRING" id="253628.A0A0D2API8"/>
<dbReference type="VEuPathDB" id="FungiDB:PV09_07563"/>
<protein>
    <submittedName>
        <fullName evidence="2">Uncharacterized protein</fullName>
    </submittedName>
</protein>
<feature type="compositionally biased region" description="Low complexity" evidence="1">
    <location>
        <begin position="89"/>
        <end position="103"/>
    </location>
</feature>
<proteinExistence type="predicted"/>
<feature type="region of interest" description="Disordered" evidence="1">
    <location>
        <begin position="1"/>
        <end position="122"/>
    </location>
</feature>
<feature type="compositionally biased region" description="Basic and acidic residues" evidence="1">
    <location>
        <begin position="1"/>
        <end position="10"/>
    </location>
</feature>
<name>A0A0D2API8_9PEZI</name>
<dbReference type="AlphaFoldDB" id="A0A0D2API8"/>
<accession>A0A0D2API8</accession>
<dbReference type="EMBL" id="KN847558">
    <property type="protein sequence ID" value="KIW01049.1"/>
    <property type="molecule type" value="Genomic_DNA"/>
</dbReference>
<dbReference type="GeneID" id="27315536"/>
<evidence type="ECO:0000313" key="2">
    <source>
        <dbReference type="EMBL" id="KIW01049.1"/>
    </source>
</evidence>
<organism evidence="2 3">
    <name type="scientific">Verruconis gallopava</name>
    <dbReference type="NCBI Taxonomy" id="253628"/>
    <lineage>
        <taxon>Eukaryota</taxon>
        <taxon>Fungi</taxon>
        <taxon>Dikarya</taxon>
        <taxon>Ascomycota</taxon>
        <taxon>Pezizomycotina</taxon>
        <taxon>Dothideomycetes</taxon>
        <taxon>Pleosporomycetidae</taxon>
        <taxon>Venturiales</taxon>
        <taxon>Sympoventuriaceae</taxon>
        <taxon>Verruconis</taxon>
    </lineage>
</organism>
<dbReference type="Proteomes" id="UP000053259">
    <property type="component" value="Unassembled WGS sequence"/>
</dbReference>
<dbReference type="HOGENOM" id="CLU_049645_0_1_1"/>
<sequence length="346" mass="37281">MAEQRPDNGKGKGKARLLGNADNTEAQGQAKLASRVVESARGLLEDMMKPGSDTTHTLSSNAAMGGKPQSSGMLTNLNGSQSDHSVKTQSQGSAGGASRSASQPKNSFRTPGSADDTLRHFEEFASSKGSALSADTCPPQHLDDLDKSGRRAWIDPVRVPHGHSSASYQNHYDDGAEVRALLSDPNLSVDHDALDFLPSEETSQPTVDELFAQNLSSEAQQAVADLKSNLPPPPVYQAIPSNHPLALVPRSDEVKREIEQNIHGILSGTFTGEHLSPGSESEIQWLSSWTSVLDRYTDEVWGDILPIVKETKKHLEQVKAGNATMDSQAVARLKMILGHLQQHESK</sequence>
<dbReference type="InParanoid" id="A0A0D2API8"/>
<dbReference type="OrthoDB" id="5337545at2759"/>
<feature type="compositionally biased region" description="Polar residues" evidence="1">
    <location>
        <begin position="52"/>
        <end position="83"/>
    </location>
</feature>
<reference evidence="2 3" key="1">
    <citation type="submission" date="2015-01" db="EMBL/GenBank/DDBJ databases">
        <title>The Genome Sequence of Ochroconis gallopava CBS43764.</title>
        <authorList>
            <consortium name="The Broad Institute Genomics Platform"/>
            <person name="Cuomo C."/>
            <person name="de Hoog S."/>
            <person name="Gorbushina A."/>
            <person name="Stielow B."/>
            <person name="Teixiera M."/>
            <person name="Abouelleil A."/>
            <person name="Chapman S.B."/>
            <person name="Priest M."/>
            <person name="Young S.K."/>
            <person name="Wortman J."/>
            <person name="Nusbaum C."/>
            <person name="Birren B."/>
        </authorList>
    </citation>
    <scope>NUCLEOTIDE SEQUENCE [LARGE SCALE GENOMIC DNA]</scope>
    <source>
        <strain evidence="2 3">CBS 43764</strain>
    </source>
</reference>
<gene>
    <name evidence="2" type="ORF">PV09_07563</name>
</gene>
<evidence type="ECO:0000256" key="1">
    <source>
        <dbReference type="SAM" id="MobiDB-lite"/>
    </source>
</evidence>